<dbReference type="GO" id="GO:0005245">
    <property type="term" value="F:voltage-gated calcium channel activity"/>
    <property type="evidence" value="ECO:0007669"/>
    <property type="project" value="TreeGrafter"/>
</dbReference>
<keyword evidence="4" id="KW-0109">Calcium transport</keyword>
<dbReference type="SMART" id="SM00327">
    <property type="entry name" value="VWA"/>
    <property type="match status" value="1"/>
</dbReference>
<keyword evidence="12" id="KW-0406">Ion transport</keyword>
<protein>
    <recommendedName>
        <fullName evidence="17">VWFA domain-containing protein</fullName>
    </recommendedName>
</protein>
<comment type="similarity">
    <text evidence="2">Belongs to the calcium channel subunit alpha-2/delta family.</text>
</comment>
<dbReference type="Ensembl" id="ENSELUT00000032183.3">
    <property type="protein sequence ID" value="ENSELUP00000021399.3"/>
    <property type="gene ID" value="ENSELUG00000020542.3"/>
</dbReference>
<evidence type="ECO:0000256" key="16">
    <source>
        <dbReference type="ARBA" id="ARBA00023303"/>
    </source>
</evidence>
<keyword evidence="11" id="KW-1133">Transmembrane helix</keyword>
<evidence type="ECO:0000256" key="12">
    <source>
        <dbReference type="ARBA" id="ARBA00023065"/>
    </source>
</evidence>
<dbReference type="STRING" id="8010.ENSELUP00000021399"/>
<evidence type="ECO:0000256" key="4">
    <source>
        <dbReference type="ARBA" id="ARBA00022568"/>
    </source>
</evidence>
<name>A0A3P8YXV0_ESOLU</name>
<dbReference type="GeneTree" id="ENSGT00940000155209"/>
<evidence type="ECO:0000313" key="19">
    <source>
        <dbReference type="Proteomes" id="UP000265140"/>
    </source>
</evidence>
<proteinExistence type="inferred from homology"/>
<dbReference type="PROSITE" id="PS50234">
    <property type="entry name" value="VWFA"/>
    <property type="match status" value="1"/>
</dbReference>
<evidence type="ECO:0000256" key="13">
    <source>
        <dbReference type="ARBA" id="ARBA00023136"/>
    </source>
</evidence>
<evidence type="ECO:0000256" key="15">
    <source>
        <dbReference type="ARBA" id="ARBA00023180"/>
    </source>
</evidence>
<evidence type="ECO:0000256" key="9">
    <source>
        <dbReference type="ARBA" id="ARBA00022837"/>
    </source>
</evidence>
<dbReference type="GO" id="GO:0046872">
    <property type="term" value="F:metal ion binding"/>
    <property type="evidence" value="ECO:0007669"/>
    <property type="project" value="UniProtKB-KW"/>
</dbReference>
<dbReference type="Pfam" id="PF00092">
    <property type="entry name" value="VWA"/>
    <property type="match status" value="1"/>
</dbReference>
<evidence type="ECO:0000313" key="18">
    <source>
        <dbReference type="Ensembl" id="ENSELUP00000021399.3"/>
    </source>
</evidence>
<dbReference type="OMA" id="NRTKTHQ"/>
<dbReference type="GO" id="GO:1990454">
    <property type="term" value="C:L-type voltage-gated calcium channel complex"/>
    <property type="evidence" value="ECO:0007669"/>
    <property type="project" value="TreeGrafter"/>
</dbReference>
<dbReference type="Bgee" id="ENSELUG00000020542">
    <property type="expression patterns" value="Expressed in camera-type eye and 6 other cell types or tissues"/>
</dbReference>
<evidence type="ECO:0000256" key="3">
    <source>
        <dbReference type="ARBA" id="ARBA00022448"/>
    </source>
</evidence>
<keyword evidence="10" id="KW-0851">Voltage-gated channel</keyword>
<evidence type="ECO:0000256" key="8">
    <source>
        <dbReference type="ARBA" id="ARBA00022729"/>
    </source>
</evidence>
<dbReference type="PANTHER" id="PTHR10166">
    <property type="entry name" value="VOLTAGE-DEPENDENT CALCIUM CHANNEL SUBUNIT ALPHA-2/DELTA-RELATED"/>
    <property type="match status" value="1"/>
</dbReference>
<dbReference type="FunFam" id="3.30.450.20:FF:000014">
    <property type="entry name" value="voltage-dependent calcium channel subunit alpha-2/delta-1 isoform X1"/>
    <property type="match status" value="1"/>
</dbReference>
<evidence type="ECO:0000256" key="5">
    <source>
        <dbReference type="ARBA" id="ARBA00022673"/>
    </source>
</evidence>
<dbReference type="SUPFAM" id="SSF53300">
    <property type="entry name" value="vWA-like"/>
    <property type="match status" value="1"/>
</dbReference>
<dbReference type="AlphaFoldDB" id="A0A3P8YXV0"/>
<dbReference type="InterPro" id="IPR013680">
    <property type="entry name" value="VDCC_a2/dsu"/>
</dbReference>
<gene>
    <name evidence="18" type="primary">CACNA2D1</name>
</gene>
<dbReference type="InterPro" id="IPR051173">
    <property type="entry name" value="Ca_channel_alpha-2/delta"/>
</dbReference>
<feature type="domain" description="VWFA" evidence="17">
    <location>
        <begin position="252"/>
        <end position="429"/>
    </location>
</feature>
<dbReference type="FunFam" id="3.40.50.410:FF:000006">
    <property type="entry name" value="voltage-dependent calcium channel subunit alpha-2/delta-1 isoform X1"/>
    <property type="match status" value="1"/>
</dbReference>
<dbReference type="PANTHER" id="PTHR10166:SF6">
    <property type="entry name" value="VOLTAGE-DEPENDENT CALCIUM CHANNEL SUBUNIT ALPHA-2_DELTA-1"/>
    <property type="match status" value="1"/>
</dbReference>
<dbReference type="Gene3D" id="3.30.450.20">
    <property type="entry name" value="PAS domain"/>
    <property type="match status" value="1"/>
</dbReference>
<keyword evidence="14" id="KW-1015">Disulfide bond</keyword>
<keyword evidence="19" id="KW-1185">Reference proteome</keyword>
<reference evidence="19" key="1">
    <citation type="journal article" date="2014" name="PLoS ONE">
        <title>The genome and linkage map of the northern pike (Esox lucius): conserved synteny revealed between the salmonid sister group and the Neoteleostei.</title>
        <authorList>
            <person name="Rondeau E.B."/>
            <person name="Minkley D.R."/>
            <person name="Leong J.S."/>
            <person name="Messmer A.M."/>
            <person name="Jantzen J.R."/>
            <person name="von Schalburg K.R."/>
            <person name="Lemon C."/>
            <person name="Bird N.H."/>
            <person name="Koop B.F."/>
        </authorList>
    </citation>
    <scope>NUCLEOTIDE SEQUENCE</scope>
</reference>
<dbReference type="InterPro" id="IPR013608">
    <property type="entry name" value="VWA_N"/>
</dbReference>
<keyword evidence="3" id="KW-0813">Transport</keyword>
<accession>A0A3P8YXV0</accession>
<evidence type="ECO:0000256" key="2">
    <source>
        <dbReference type="ARBA" id="ARBA00007060"/>
    </source>
</evidence>
<evidence type="ECO:0000256" key="14">
    <source>
        <dbReference type="ARBA" id="ARBA00023157"/>
    </source>
</evidence>
<sequence>CPVLLSLYGLLVPTCWCLLVLTDSLFLCLLPYRIKEWVDQMQLELVTLADTASAGKSLSQIFLANQNLYTVQSNDAEELVDRAARNIEQLLLKRAAALKTLATAAENFQMEHQWKDEYADGDIVYYNAKDNLEVNETEGRKNRIRPAFKEDPLFKRLTSHNHTAVHIPTDIYDGSTIVLNELNWTEALEDVFKKNREDDPTLLWQVFGSATGLARYYPASPWMDARKTPTKIDLYDVRRRPWYIQGAASPKDMLILVDASGSVSGLTLKLIRTSVSEMLETLSDDDYVNVVYFNTRVNNTACFDHLVQANVRNKKILKDAIQNILAKGITNYTKGFEFAFEQLYATNITRANCNKIIMLFTDGGEERASAILQRYNADKKVRIFTFSVGQHNYDKGPVQWMACANKGYFYEIPSIGAIRINTQEYLDVLGRPMVLADQQAKQVQWTNVYLDALELGLVITGTLPVFNKTKYKDEWGLEIQNQLILGVMGIDVSLDDIKKLTPRFTIGPNGYYFAIDPNGYVLLHPNLQPKNPKFQEPVTLDFLDAELENDIKVQIRTMMIDGTQGEETIHTLVKTQDERYIDRGVRTYTWAQVNGTDYSLALVLPTYSEHYIEASLGDTISEAMGENLPGPGHSLIFKHTQSPSPNLLSFIYHCLPLGNVTLVSRLLLDAGLTADLVKLWKEQTLAGILARFVATDGGITRVYPRSAGEEWTENAETYDSSFYKRTLDNEIYIFTAPYFNRSRESGYESGILVSKAVDLNINGVNLKPAVVGVKLNVSAWMNSFMNATIKVNCKDEICGCLKNDKHVDCVILDDGGFLLMSNQDEYITQIGQFFGEVDPPLMTSLVNTSLYSFNKTYDYQSVCDPERDSKAAAGPPSVYVPTIADMLSIGWWASTASLSLADSDDDMSANMFKESCITEQTQYFFENEERSYSGVLDCGNCSRMYRAEKLANTNLVFLITDAKSTCLSCDPRPLRQAEQPSHGPDPCELAQNPRYRKGPDLCFDNNVDDEPLCPISGVSGLSPASALLLLQVLMLGPGSVSIHTNRTKICSLPFLIIRLHTLTTNSKTC</sequence>
<dbReference type="InterPro" id="IPR002035">
    <property type="entry name" value="VWF_A"/>
</dbReference>
<reference evidence="18" key="4">
    <citation type="submission" date="2025-09" db="UniProtKB">
        <authorList>
            <consortium name="Ensembl"/>
        </authorList>
    </citation>
    <scope>IDENTIFICATION</scope>
</reference>
<dbReference type="Pfam" id="PF08399">
    <property type="entry name" value="VWA_N"/>
    <property type="match status" value="1"/>
</dbReference>
<reference evidence="18" key="3">
    <citation type="submission" date="2025-08" db="UniProtKB">
        <authorList>
            <consortium name="Ensembl"/>
        </authorList>
    </citation>
    <scope>IDENTIFICATION</scope>
</reference>
<keyword evidence="9" id="KW-0106">Calcium</keyword>
<dbReference type="Gene3D" id="3.40.50.410">
    <property type="entry name" value="von Willebrand factor, type A domain"/>
    <property type="match status" value="1"/>
</dbReference>
<evidence type="ECO:0000256" key="10">
    <source>
        <dbReference type="ARBA" id="ARBA00022882"/>
    </source>
</evidence>
<dbReference type="Proteomes" id="UP000265140">
    <property type="component" value="Chromosome 19"/>
</dbReference>
<keyword evidence="13" id="KW-0472">Membrane</keyword>
<dbReference type="Pfam" id="PF08473">
    <property type="entry name" value="VGCC_alpha2"/>
    <property type="match status" value="1"/>
</dbReference>
<organism evidence="18 19">
    <name type="scientific">Esox lucius</name>
    <name type="common">Northern pike</name>
    <dbReference type="NCBI Taxonomy" id="8010"/>
    <lineage>
        <taxon>Eukaryota</taxon>
        <taxon>Metazoa</taxon>
        <taxon>Chordata</taxon>
        <taxon>Craniata</taxon>
        <taxon>Vertebrata</taxon>
        <taxon>Euteleostomi</taxon>
        <taxon>Actinopterygii</taxon>
        <taxon>Neopterygii</taxon>
        <taxon>Teleostei</taxon>
        <taxon>Protacanthopterygii</taxon>
        <taxon>Esociformes</taxon>
        <taxon>Esocidae</taxon>
        <taxon>Esox</taxon>
    </lineage>
</organism>
<keyword evidence="8" id="KW-0732">Signal</keyword>
<keyword evidence="15" id="KW-0325">Glycoprotein</keyword>
<keyword evidence="7" id="KW-0479">Metal-binding</keyword>
<dbReference type="InParanoid" id="A0A3P8YXV0"/>
<keyword evidence="5" id="KW-0107">Calcium channel</keyword>
<evidence type="ECO:0000259" key="17">
    <source>
        <dbReference type="PROSITE" id="PS50234"/>
    </source>
</evidence>
<keyword evidence="6" id="KW-0812">Transmembrane</keyword>
<evidence type="ECO:0000256" key="1">
    <source>
        <dbReference type="ARBA" id="ARBA00004479"/>
    </source>
</evidence>
<evidence type="ECO:0000256" key="11">
    <source>
        <dbReference type="ARBA" id="ARBA00022989"/>
    </source>
</evidence>
<evidence type="ECO:0000256" key="6">
    <source>
        <dbReference type="ARBA" id="ARBA00022692"/>
    </source>
</evidence>
<keyword evidence="16" id="KW-0407">Ion channel</keyword>
<evidence type="ECO:0000256" key="7">
    <source>
        <dbReference type="ARBA" id="ARBA00022723"/>
    </source>
</evidence>
<comment type="subcellular location">
    <subcellularLocation>
        <location evidence="1">Membrane</location>
        <topology evidence="1">Single-pass type I membrane protein</topology>
    </subcellularLocation>
</comment>
<dbReference type="InterPro" id="IPR036465">
    <property type="entry name" value="vWFA_dom_sf"/>
</dbReference>
<reference evidence="18" key="2">
    <citation type="submission" date="2020-02" db="EMBL/GenBank/DDBJ databases">
        <title>Esox lucius (northern pike) genome, fEsoLuc1, primary haplotype.</title>
        <authorList>
            <person name="Myers G."/>
            <person name="Karagic N."/>
            <person name="Meyer A."/>
            <person name="Pippel M."/>
            <person name="Reichard M."/>
            <person name="Winkler S."/>
            <person name="Tracey A."/>
            <person name="Sims Y."/>
            <person name="Howe K."/>
            <person name="Rhie A."/>
            <person name="Formenti G."/>
            <person name="Durbin R."/>
            <person name="Fedrigo O."/>
            <person name="Jarvis E.D."/>
        </authorList>
    </citation>
    <scope>NUCLEOTIDE SEQUENCE [LARGE SCALE GENOMIC DNA]</scope>
</reference>